<name>A0AAV4QS84_9ARAC</name>
<keyword evidence="1" id="KW-1015">Disulfide bond</keyword>
<organism evidence="3 4">
    <name type="scientific">Caerostris darwini</name>
    <dbReference type="NCBI Taxonomy" id="1538125"/>
    <lineage>
        <taxon>Eukaryota</taxon>
        <taxon>Metazoa</taxon>
        <taxon>Ecdysozoa</taxon>
        <taxon>Arthropoda</taxon>
        <taxon>Chelicerata</taxon>
        <taxon>Arachnida</taxon>
        <taxon>Araneae</taxon>
        <taxon>Araneomorphae</taxon>
        <taxon>Entelegynae</taxon>
        <taxon>Araneoidea</taxon>
        <taxon>Araneidae</taxon>
        <taxon>Caerostris</taxon>
    </lineage>
</organism>
<feature type="transmembrane region" description="Helical" evidence="2">
    <location>
        <begin position="6"/>
        <end position="25"/>
    </location>
</feature>
<keyword evidence="2" id="KW-1133">Transmembrane helix</keyword>
<sequence length="132" mass="14391">MELLSVLTNVVGTVYIIFTLIFSPFQNSEPEVIPSCFLQLEGNGFANCTGNIKQTRCDITCDSRYQGRYICSSNNVWSPKLPYCAKSGKAELPSAQGSICSDVGKCNTLCEQIPAFRKLKGKCVGSKCTCVI</sequence>
<evidence type="ECO:0008006" key="5">
    <source>
        <dbReference type="Google" id="ProtNLM"/>
    </source>
</evidence>
<evidence type="ECO:0000256" key="2">
    <source>
        <dbReference type="SAM" id="Phobius"/>
    </source>
</evidence>
<protein>
    <recommendedName>
        <fullName evidence="5">Sushi domain-containing protein</fullName>
    </recommendedName>
</protein>
<evidence type="ECO:0000256" key="1">
    <source>
        <dbReference type="ARBA" id="ARBA00023157"/>
    </source>
</evidence>
<comment type="caution">
    <text evidence="3">The sequence shown here is derived from an EMBL/GenBank/DDBJ whole genome shotgun (WGS) entry which is preliminary data.</text>
</comment>
<dbReference type="Proteomes" id="UP001054837">
    <property type="component" value="Unassembled WGS sequence"/>
</dbReference>
<dbReference type="AlphaFoldDB" id="A0AAV4QS84"/>
<gene>
    <name evidence="3" type="ORF">CDAR_213401</name>
</gene>
<proteinExistence type="predicted"/>
<keyword evidence="2" id="KW-0472">Membrane</keyword>
<reference evidence="3 4" key="1">
    <citation type="submission" date="2021-06" db="EMBL/GenBank/DDBJ databases">
        <title>Caerostris darwini draft genome.</title>
        <authorList>
            <person name="Kono N."/>
            <person name="Arakawa K."/>
        </authorList>
    </citation>
    <scope>NUCLEOTIDE SEQUENCE [LARGE SCALE GENOMIC DNA]</scope>
</reference>
<dbReference type="EMBL" id="BPLQ01004941">
    <property type="protein sequence ID" value="GIY11684.1"/>
    <property type="molecule type" value="Genomic_DNA"/>
</dbReference>
<evidence type="ECO:0000313" key="3">
    <source>
        <dbReference type="EMBL" id="GIY11684.1"/>
    </source>
</evidence>
<evidence type="ECO:0000313" key="4">
    <source>
        <dbReference type="Proteomes" id="UP001054837"/>
    </source>
</evidence>
<accession>A0AAV4QS84</accession>
<keyword evidence="2" id="KW-0812">Transmembrane</keyword>
<keyword evidence="4" id="KW-1185">Reference proteome</keyword>
<dbReference type="SUPFAM" id="SSF57535">
    <property type="entry name" value="Complement control module/SCR domain"/>
    <property type="match status" value="1"/>
</dbReference>
<dbReference type="InterPro" id="IPR035976">
    <property type="entry name" value="Sushi/SCR/CCP_sf"/>
</dbReference>